<keyword evidence="2" id="KW-1185">Reference proteome</keyword>
<dbReference type="Proteomes" id="UP001165074">
    <property type="component" value="Unassembled WGS sequence"/>
</dbReference>
<dbReference type="EMBL" id="BSTK01000006">
    <property type="protein sequence ID" value="GLY86764.1"/>
    <property type="molecule type" value="Genomic_DNA"/>
</dbReference>
<evidence type="ECO:0000313" key="1">
    <source>
        <dbReference type="EMBL" id="GLY86764.1"/>
    </source>
</evidence>
<proteinExistence type="predicted"/>
<comment type="caution">
    <text evidence="1">The sequence shown here is derived from an EMBL/GenBank/DDBJ whole genome shotgun (WGS) entry which is preliminary data.</text>
</comment>
<gene>
    <name evidence="1" type="ORF">Airi02_046930</name>
</gene>
<evidence type="ECO:0000313" key="2">
    <source>
        <dbReference type="Proteomes" id="UP001165074"/>
    </source>
</evidence>
<dbReference type="AlphaFoldDB" id="A0A9W6S3J6"/>
<name>A0A9W6S3J6_9ACTN</name>
<dbReference type="RefSeq" id="WP_285575212.1">
    <property type="nucleotide sequence ID" value="NZ_BSTK01000006.1"/>
</dbReference>
<sequence length="243" mass="27155">MSQPLGPIGEVDQKALLQWAFQRRSEISKILSKMPARESRTEVETLISRVSRLETSLVGGTDSIEAWDEFVEFLDGEGADAWEYYLKQQEAVDKELQEAERRKARDRFAALAAKVAVSARNKYRGGPNAQVGTVIAGLVDVTTGRTWVGTSGVAAHATAAHPVMTTLLDWTRDVEKWPVVSCAEVDAMKQYLHATNIASLQEIPAESLYFHAETWNEKARKWQGRSACKNCSQWFAKIQAQRV</sequence>
<organism evidence="1 2">
    <name type="scientific">Actinoallomurus iriomotensis</name>
    <dbReference type="NCBI Taxonomy" id="478107"/>
    <lineage>
        <taxon>Bacteria</taxon>
        <taxon>Bacillati</taxon>
        <taxon>Actinomycetota</taxon>
        <taxon>Actinomycetes</taxon>
        <taxon>Streptosporangiales</taxon>
        <taxon>Thermomonosporaceae</taxon>
        <taxon>Actinoallomurus</taxon>
    </lineage>
</organism>
<reference evidence="1" key="1">
    <citation type="submission" date="2023-03" db="EMBL/GenBank/DDBJ databases">
        <title>Actinoallomurus iriomotensis NBRC 103684.</title>
        <authorList>
            <person name="Ichikawa N."/>
            <person name="Sato H."/>
            <person name="Tonouchi N."/>
        </authorList>
    </citation>
    <scope>NUCLEOTIDE SEQUENCE</scope>
    <source>
        <strain evidence="1">NBRC 103684</strain>
    </source>
</reference>
<accession>A0A9W6S3J6</accession>
<protein>
    <submittedName>
        <fullName evidence="1">Uncharacterized protein</fullName>
    </submittedName>
</protein>